<evidence type="ECO:0000256" key="1">
    <source>
        <dbReference type="ARBA" id="ARBA00012528"/>
    </source>
</evidence>
<dbReference type="InterPro" id="IPR000014">
    <property type="entry name" value="PAS"/>
</dbReference>
<dbReference type="Pfam" id="PF00990">
    <property type="entry name" value="GGDEF"/>
    <property type="match status" value="1"/>
</dbReference>
<dbReference type="InterPro" id="IPR035965">
    <property type="entry name" value="PAS-like_dom_sf"/>
</dbReference>
<accession>A0A7W9YTZ2</accession>
<dbReference type="InterPro" id="IPR050469">
    <property type="entry name" value="Diguanylate_Cyclase"/>
</dbReference>
<dbReference type="GO" id="GO:0006355">
    <property type="term" value="P:regulation of DNA-templated transcription"/>
    <property type="evidence" value="ECO:0007669"/>
    <property type="project" value="InterPro"/>
</dbReference>
<evidence type="ECO:0000313" key="6">
    <source>
        <dbReference type="Proteomes" id="UP000535501"/>
    </source>
</evidence>
<organism evidence="5 6">
    <name type="scientific">Pseudorhizobium flavum</name>
    <dbReference type="NCBI Taxonomy" id="1335061"/>
    <lineage>
        <taxon>Bacteria</taxon>
        <taxon>Pseudomonadati</taxon>
        <taxon>Pseudomonadota</taxon>
        <taxon>Alphaproteobacteria</taxon>
        <taxon>Hyphomicrobiales</taxon>
        <taxon>Rhizobiaceae</taxon>
        <taxon>Rhizobium/Agrobacterium group</taxon>
        <taxon>Pseudorhizobium</taxon>
    </lineage>
</organism>
<keyword evidence="6" id="KW-1185">Reference proteome</keyword>
<dbReference type="EMBL" id="JACHEJ010000001">
    <property type="protein sequence ID" value="MBB6178358.1"/>
    <property type="molecule type" value="Genomic_DNA"/>
</dbReference>
<dbReference type="NCBIfam" id="TIGR00254">
    <property type="entry name" value="GGDEF"/>
    <property type="match status" value="1"/>
</dbReference>
<evidence type="ECO:0000259" key="3">
    <source>
        <dbReference type="PROSITE" id="PS50112"/>
    </source>
</evidence>
<dbReference type="CDD" id="cd00130">
    <property type="entry name" value="PAS"/>
    <property type="match status" value="1"/>
</dbReference>
<dbReference type="PANTHER" id="PTHR45138:SF9">
    <property type="entry name" value="DIGUANYLATE CYCLASE DGCM-RELATED"/>
    <property type="match status" value="1"/>
</dbReference>
<dbReference type="InterPro" id="IPR013767">
    <property type="entry name" value="PAS_fold"/>
</dbReference>
<gene>
    <name evidence="5" type="ORF">HNQ75_000301</name>
</gene>
<proteinExistence type="predicted"/>
<evidence type="ECO:0000256" key="2">
    <source>
        <dbReference type="ARBA" id="ARBA00034247"/>
    </source>
</evidence>
<dbReference type="SMART" id="SM00267">
    <property type="entry name" value="GGDEF"/>
    <property type="match status" value="1"/>
</dbReference>
<dbReference type="Gene3D" id="3.30.70.270">
    <property type="match status" value="1"/>
</dbReference>
<dbReference type="Proteomes" id="UP000535501">
    <property type="component" value="Unassembled WGS sequence"/>
</dbReference>
<dbReference type="RefSeq" id="WP_077546839.1">
    <property type="nucleotide sequence ID" value="NZ_JACHEJ010000001.1"/>
</dbReference>
<evidence type="ECO:0000259" key="4">
    <source>
        <dbReference type="PROSITE" id="PS50887"/>
    </source>
</evidence>
<dbReference type="NCBIfam" id="TIGR00229">
    <property type="entry name" value="sensory_box"/>
    <property type="match status" value="1"/>
</dbReference>
<feature type="domain" description="GGDEF" evidence="4">
    <location>
        <begin position="174"/>
        <end position="308"/>
    </location>
</feature>
<reference evidence="5 6" key="1">
    <citation type="submission" date="2020-08" db="EMBL/GenBank/DDBJ databases">
        <title>Genomic Encyclopedia of Type Strains, Phase IV (KMG-IV): sequencing the most valuable type-strain genomes for metagenomic binning, comparative biology and taxonomic classification.</title>
        <authorList>
            <person name="Goeker M."/>
        </authorList>
    </citation>
    <scope>NUCLEOTIDE SEQUENCE [LARGE SCALE GENOMIC DNA]</scope>
    <source>
        <strain evidence="5 6">DSM 102134</strain>
    </source>
</reference>
<feature type="domain" description="PAS" evidence="3">
    <location>
        <begin position="15"/>
        <end position="68"/>
    </location>
</feature>
<dbReference type="Pfam" id="PF00989">
    <property type="entry name" value="PAS"/>
    <property type="match status" value="1"/>
</dbReference>
<evidence type="ECO:0000313" key="5">
    <source>
        <dbReference type="EMBL" id="MBB6178358.1"/>
    </source>
</evidence>
<dbReference type="InterPro" id="IPR029787">
    <property type="entry name" value="Nucleotide_cyclase"/>
</dbReference>
<comment type="caution">
    <text evidence="5">The sequence shown here is derived from an EMBL/GenBank/DDBJ whole genome shotgun (WGS) entry which is preliminary data.</text>
</comment>
<dbReference type="InterPro" id="IPR000160">
    <property type="entry name" value="GGDEF_dom"/>
</dbReference>
<dbReference type="SUPFAM" id="SSF55785">
    <property type="entry name" value="PYP-like sensor domain (PAS domain)"/>
    <property type="match status" value="1"/>
</dbReference>
<dbReference type="PROSITE" id="PS50887">
    <property type="entry name" value="GGDEF"/>
    <property type="match status" value="1"/>
</dbReference>
<comment type="catalytic activity">
    <reaction evidence="2">
        <text>2 GTP = 3',3'-c-di-GMP + 2 diphosphate</text>
        <dbReference type="Rhea" id="RHEA:24898"/>
        <dbReference type="ChEBI" id="CHEBI:33019"/>
        <dbReference type="ChEBI" id="CHEBI:37565"/>
        <dbReference type="ChEBI" id="CHEBI:58805"/>
        <dbReference type="EC" id="2.7.7.65"/>
    </reaction>
</comment>
<dbReference type="Gene3D" id="3.30.450.20">
    <property type="entry name" value="PAS domain"/>
    <property type="match status" value="1"/>
</dbReference>
<name>A0A7W9YTZ2_9HYPH</name>
<dbReference type="PANTHER" id="PTHR45138">
    <property type="entry name" value="REGULATORY COMPONENTS OF SENSORY TRANSDUCTION SYSTEM"/>
    <property type="match status" value="1"/>
</dbReference>
<dbReference type="GO" id="GO:0052621">
    <property type="term" value="F:diguanylate cyclase activity"/>
    <property type="evidence" value="ECO:0007669"/>
    <property type="project" value="UniProtKB-EC"/>
</dbReference>
<dbReference type="EC" id="2.7.7.65" evidence="1"/>
<dbReference type="AlphaFoldDB" id="A0A7W9YTZ2"/>
<dbReference type="CDD" id="cd01949">
    <property type="entry name" value="GGDEF"/>
    <property type="match status" value="1"/>
</dbReference>
<dbReference type="SMART" id="SM00091">
    <property type="entry name" value="PAS"/>
    <property type="match status" value="1"/>
</dbReference>
<dbReference type="PROSITE" id="PS50112">
    <property type="entry name" value="PAS"/>
    <property type="match status" value="1"/>
</dbReference>
<dbReference type="FunFam" id="3.30.70.270:FF:000001">
    <property type="entry name" value="Diguanylate cyclase domain protein"/>
    <property type="match status" value="1"/>
</dbReference>
<dbReference type="SUPFAM" id="SSF55073">
    <property type="entry name" value="Nucleotide cyclase"/>
    <property type="match status" value="1"/>
</dbReference>
<dbReference type="InterPro" id="IPR043128">
    <property type="entry name" value="Rev_trsase/Diguanyl_cyclase"/>
</dbReference>
<protein>
    <recommendedName>
        <fullName evidence="1">diguanylate cyclase</fullName>
        <ecNumber evidence="1">2.7.7.65</ecNumber>
    </recommendedName>
</protein>
<sequence>MTSKHFPDVSRDTAPQDIYRKIVSEIDDGVIGMDADGIIRLCNPSAERIFGWRYGELLGKPLDVLLPDHLRAFHAKLVSNFFAGADEARYMGARTAEIVGLRADGSDVHLGITILKTSTTSEHMMIAVIRDISERISYQRELLRLAQTDPLTGLLNRRAFHESFAARMVHGEPAMSSVALLDLDEFKALNDRYGHDAGDEAIIRFADILRQTIRSGDLAARWGGEEFILFLPNTSSQSAVAVVERVRAAFADAVFEWRRGGYGSLTVSAGIVTDRIGKGGLDAAVARADIALYDAKRGGRNRIVRIRDPQDTVAMSADH</sequence>